<dbReference type="PROSITE" id="PS50110">
    <property type="entry name" value="RESPONSE_REGULATORY"/>
    <property type="match status" value="1"/>
</dbReference>
<keyword evidence="1" id="KW-0597">Phosphoprotein</keyword>
<comment type="caution">
    <text evidence="3">The sequence shown here is derived from an EMBL/GenBank/DDBJ whole genome shotgun (WGS) entry which is preliminary data.</text>
</comment>
<dbReference type="SUPFAM" id="SSF52172">
    <property type="entry name" value="CheY-like"/>
    <property type="match status" value="1"/>
</dbReference>
<dbReference type="Pfam" id="PF00072">
    <property type="entry name" value="Response_reg"/>
    <property type="match status" value="1"/>
</dbReference>
<dbReference type="eggNOG" id="arCOG02589">
    <property type="taxonomic scope" value="Archaea"/>
</dbReference>
<name>M0M5Z0_9EURY</name>
<feature type="modified residue" description="4-aspartylphosphate" evidence="1">
    <location>
        <position position="66"/>
    </location>
</feature>
<proteinExistence type="predicted"/>
<sequence length="149" mass="16442">MSGGTRTELLLVEDDDADATLLREAFSTIDADVRLRVSGDGYDALRCLKRTADDDPAALPDIVIVDLDLPGKDGCELLEAIRAEPRLRRLPVLVFTDSSDPDDVSRCYEAHANAYLTKPTGFEETVTIAELLVRFWCRHAKLPPAPTSR</sequence>
<dbReference type="InterPro" id="IPR001789">
    <property type="entry name" value="Sig_transdc_resp-reg_receiver"/>
</dbReference>
<organism evidence="3 4">
    <name type="scientific">Halobiforma nitratireducens JCM 10879</name>
    <dbReference type="NCBI Taxonomy" id="1227454"/>
    <lineage>
        <taxon>Archaea</taxon>
        <taxon>Methanobacteriati</taxon>
        <taxon>Methanobacteriota</taxon>
        <taxon>Stenosarchaea group</taxon>
        <taxon>Halobacteria</taxon>
        <taxon>Halobacteriales</taxon>
        <taxon>Natrialbaceae</taxon>
        <taxon>Halobiforma</taxon>
    </lineage>
</organism>
<feature type="domain" description="Response regulatory" evidence="2">
    <location>
        <begin position="8"/>
        <end position="133"/>
    </location>
</feature>
<dbReference type="CDD" id="cd17557">
    <property type="entry name" value="REC_Rcp-like"/>
    <property type="match status" value="1"/>
</dbReference>
<dbReference type="PANTHER" id="PTHR44520">
    <property type="entry name" value="RESPONSE REGULATOR RCP1-RELATED"/>
    <property type="match status" value="1"/>
</dbReference>
<dbReference type="RefSeq" id="WP_006672447.1">
    <property type="nucleotide sequence ID" value="NZ_AOMA01000077.1"/>
</dbReference>
<dbReference type="Proteomes" id="UP000011607">
    <property type="component" value="Unassembled WGS sequence"/>
</dbReference>
<dbReference type="OrthoDB" id="9652at2157"/>
<gene>
    <name evidence="3" type="ORF">C446_07559</name>
</gene>
<reference evidence="3 4" key="1">
    <citation type="journal article" date="2014" name="PLoS Genet.">
        <title>Phylogenetically driven sequencing of extremely halophilic archaea reveals strategies for static and dynamic osmo-response.</title>
        <authorList>
            <person name="Becker E.A."/>
            <person name="Seitzer P.M."/>
            <person name="Tritt A."/>
            <person name="Larsen D."/>
            <person name="Krusor M."/>
            <person name="Yao A.I."/>
            <person name="Wu D."/>
            <person name="Madern D."/>
            <person name="Eisen J.A."/>
            <person name="Darling A.E."/>
            <person name="Facciotti M.T."/>
        </authorList>
    </citation>
    <scope>NUCLEOTIDE SEQUENCE [LARGE SCALE GENOMIC DNA]</scope>
    <source>
        <strain evidence="3 4">JCM 10879</strain>
    </source>
</reference>
<dbReference type="GO" id="GO:0000160">
    <property type="term" value="P:phosphorelay signal transduction system"/>
    <property type="evidence" value="ECO:0007669"/>
    <property type="project" value="InterPro"/>
</dbReference>
<dbReference type="SMART" id="SM00448">
    <property type="entry name" value="REC"/>
    <property type="match status" value="1"/>
</dbReference>
<dbReference type="InterPro" id="IPR052893">
    <property type="entry name" value="TCS_response_regulator"/>
</dbReference>
<evidence type="ECO:0000256" key="1">
    <source>
        <dbReference type="PROSITE-ProRule" id="PRU00169"/>
    </source>
</evidence>
<protein>
    <submittedName>
        <fullName evidence="3">Response regulator receiver protein</fullName>
    </submittedName>
</protein>
<keyword evidence="4" id="KW-1185">Reference proteome</keyword>
<dbReference type="AlphaFoldDB" id="M0M5Z0"/>
<evidence type="ECO:0000313" key="3">
    <source>
        <dbReference type="EMBL" id="EMA40009.1"/>
    </source>
</evidence>
<accession>M0M5Z0</accession>
<evidence type="ECO:0000313" key="4">
    <source>
        <dbReference type="Proteomes" id="UP000011607"/>
    </source>
</evidence>
<dbReference type="EMBL" id="AOMA01000077">
    <property type="protein sequence ID" value="EMA40009.1"/>
    <property type="molecule type" value="Genomic_DNA"/>
</dbReference>
<evidence type="ECO:0000259" key="2">
    <source>
        <dbReference type="PROSITE" id="PS50110"/>
    </source>
</evidence>
<dbReference type="PANTHER" id="PTHR44520:SF2">
    <property type="entry name" value="RESPONSE REGULATOR RCP1"/>
    <property type="match status" value="1"/>
</dbReference>
<dbReference type="STRING" id="1227454.C446_07559"/>
<dbReference type="Gene3D" id="3.40.50.2300">
    <property type="match status" value="1"/>
</dbReference>
<dbReference type="InterPro" id="IPR011006">
    <property type="entry name" value="CheY-like_superfamily"/>
</dbReference>